<protein>
    <submittedName>
        <fullName evidence="2">Uncharacterized protein</fullName>
    </submittedName>
</protein>
<feature type="compositionally biased region" description="Polar residues" evidence="1">
    <location>
        <begin position="352"/>
        <end position="362"/>
    </location>
</feature>
<proteinExistence type="predicted"/>
<name>A0A6A4ZH23_9STRA</name>
<gene>
    <name evidence="2" type="ORF">As57867_004248</name>
</gene>
<sequence>DLDALPVPDESLAVVCDFDYFESHYRNDNKLVTRWFYVGQEYPLVEIGTCTKVRIPEGVALVGFERPWFLGPSRTWQRGITSVPRDWLLRLRSLRVVVDENPPPWSPTPSTDSRCFPTSKDHCYYTTDDIVPAVAGWDQFFTSMHMTTTTPPPGLALLLFPDYNFQGVPDVYDHERPLVLFFSPELQAVKSYAVVATTDNNPASASHLSAQFAGFYPFQNELALVPIFLRPKDQVAALIYPWSHNIVRVSVPEGLVAVVFDTDNFAGRCLLLTQTTDLDAQWNTSVRSFQVYTRVAEGLDKCQTTTPNPQPPTTTTMHVAGNQSTVMNDQSGDHSNDARPIDQTFINKPIVQCSQQQRKPRR</sequence>
<dbReference type="AlphaFoldDB" id="A0A6A4ZH23"/>
<accession>A0A6A4ZH23</accession>
<feature type="region of interest" description="Disordered" evidence="1">
    <location>
        <begin position="324"/>
        <end position="362"/>
    </location>
</feature>
<organism evidence="2">
    <name type="scientific">Aphanomyces stellatus</name>
    <dbReference type="NCBI Taxonomy" id="120398"/>
    <lineage>
        <taxon>Eukaryota</taxon>
        <taxon>Sar</taxon>
        <taxon>Stramenopiles</taxon>
        <taxon>Oomycota</taxon>
        <taxon>Saprolegniomycetes</taxon>
        <taxon>Saprolegniales</taxon>
        <taxon>Verrucalvaceae</taxon>
        <taxon>Aphanomyces</taxon>
    </lineage>
</organism>
<feature type="compositionally biased region" description="Basic and acidic residues" evidence="1">
    <location>
        <begin position="331"/>
        <end position="340"/>
    </location>
</feature>
<dbReference type="EMBL" id="VJMH01000972">
    <property type="protein sequence ID" value="KAF0713658.1"/>
    <property type="molecule type" value="Genomic_DNA"/>
</dbReference>
<evidence type="ECO:0000313" key="2">
    <source>
        <dbReference type="EMBL" id="KAF0713658.1"/>
    </source>
</evidence>
<feature type="non-terminal residue" evidence="2">
    <location>
        <position position="1"/>
    </location>
</feature>
<evidence type="ECO:0000256" key="1">
    <source>
        <dbReference type="SAM" id="MobiDB-lite"/>
    </source>
</evidence>
<reference evidence="2" key="1">
    <citation type="submission" date="2019-06" db="EMBL/GenBank/DDBJ databases">
        <title>Genomics analysis of Aphanomyces spp. identifies a new class of oomycete effector associated with host adaptation.</title>
        <authorList>
            <person name="Gaulin E."/>
        </authorList>
    </citation>
    <scope>NUCLEOTIDE SEQUENCE</scope>
    <source>
        <strain evidence="2">CBS 578.67</strain>
    </source>
</reference>
<comment type="caution">
    <text evidence="2">The sequence shown here is derived from an EMBL/GenBank/DDBJ whole genome shotgun (WGS) entry which is preliminary data.</text>
</comment>